<protein>
    <recommendedName>
        <fullName evidence="3">DUF6535 domain-containing protein</fullName>
    </recommendedName>
</protein>
<keyword evidence="2" id="KW-0812">Transmembrane</keyword>
<keyword evidence="5" id="KW-1185">Reference proteome</keyword>
<proteinExistence type="predicted"/>
<dbReference type="InterPro" id="IPR045338">
    <property type="entry name" value="DUF6535"/>
</dbReference>
<feature type="transmembrane region" description="Helical" evidence="2">
    <location>
        <begin position="59"/>
        <end position="81"/>
    </location>
</feature>
<dbReference type="OrthoDB" id="3219854at2759"/>
<evidence type="ECO:0000259" key="3">
    <source>
        <dbReference type="Pfam" id="PF20153"/>
    </source>
</evidence>
<dbReference type="GeneID" id="38782493"/>
<evidence type="ECO:0000313" key="4">
    <source>
        <dbReference type="EMBL" id="GBE85576.1"/>
    </source>
</evidence>
<feature type="region of interest" description="Disordered" evidence="1">
    <location>
        <begin position="643"/>
        <end position="670"/>
    </location>
</feature>
<evidence type="ECO:0000256" key="2">
    <source>
        <dbReference type="SAM" id="Phobius"/>
    </source>
</evidence>
<dbReference type="Pfam" id="PF20153">
    <property type="entry name" value="DUF6535"/>
    <property type="match status" value="1"/>
</dbReference>
<organism evidence="4 5">
    <name type="scientific">Sparassis crispa</name>
    <dbReference type="NCBI Taxonomy" id="139825"/>
    <lineage>
        <taxon>Eukaryota</taxon>
        <taxon>Fungi</taxon>
        <taxon>Dikarya</taxon>
        <taxon>Basidiomycota</taxon>
        <taxon>Agaricomycotina</taxon>
        <taxon>Agaricomycetes</taxon>
        <taxon>Polyporales</taxon>
        <taxon>Sparassidaceae</taxon>
        <taxon>Sparassis</taxon>
    </lineage>
</organism>
<dbReference type="AlphaFoldDB" id="A0A401GTP4"/>
<evidence type="ECO:0000313" key="5">
    <source>
        <dbReference type="Proteomes" id="UP000287166"/>
    </source>
</evidence>
<sequence>MSLDTAEQTRTFEVKGENIEHDGIYSNREVADAWEKCAKSLAEHDEHSIKAWKEEIDTLLVFAGLYSAVLTAFNVTSYTWLQPSPPPDATVQLLSQISLQLDSFSVNAMNVNSTQAPLSAVAVASLQAQPVSSSSIRINALWFSSLICTLCAASISILIKQWLREYTNGLVSISRQTARTRQLRDDGLSKWHVGRIIMVLPVLLQGALILFLAGLLELLWTLHSTVAIIATFFVAMLGIFHLVTTILPTVAADCSYQSPQALAVFVVVQFGRDLVLKWFNSYSSMQFKNPWRNLYIDVRLASGEQRSYNWRDRERDIVDLQSQGLDGRMLISADRTFNDDSFLQDVIRPCLGSIEVEAAGPTLSHIINYWPWRKLSRGCWMKCPKRMRGVSRLVLDFMVRKEDEGRYEEQGRDSEATRSAEARTKMGDALHRLFYSPRKGKGDFIEPCLEFLHGCAPSCILDSPLRQRFYDNLVALFTHARTEICQLAWSMASDIHRWRVATPTVSNNALRTMLAYIQTTDIQCDDEKFASAMIQLLMCINCGHISKTDMEFLQVKVLEMLVDLFRRWQSSPVQSPMPYGLLTIGSLFTQLLRQNSGFRDAGLIDALTRICSTYKTANLLSYEYIPSERDQLDDLLSDLTSFRTSNAGPEQSPGSQPSEPRARHTTRPTAAGVMSLTMDIMI</sequence>
<keyword evidence="2" id="KW-0472">Membrane</keyword>
<name>A0A401GTP4_9APHY</name>
<gene>
    <name evidence="4" type="ORF">SCP_0800930</name>
</gene>
<accession>A0A401GTP4</accession>
<feature type="compositionally biased region" description="Low complexity" evidence="1">
    <location>
        <begin position="648"/>
        <end position="659"/>
    </location>
</feature>
<dbReference type="Proteomes" id="UP000287166">
    <property type="component" value="Unassembled WGS sequence"/>
</dbReference>
<feature type="transmembrane region" description="Helical" evidence="2">
    <location>
        <begin position="140"/>
        <end position="159"/>
    </location>
</feature>
<dbReference type="InParanoid" id="A0A401GTP4"/>
<keyword evidence="2" id="KW-1133">Transmembrane helix</keyword>
<reference evidence="4 5" key="1">
    <citation type="journal article" date="2018" name="Sci. Rep.">
        <title>Genome sequence of the cauliflower mushroom Sparassis crispa (Hanabiratake) and its association with beneficial usage.</title>
        <authorList>
            <person name="Kiyama R."/>
            <person name="Furutani Y."/>
            <person name="Kawaguchi K."/>
            <person name="Nakanishi T."/>
        </authorList>
    </citation>
    <scope>NUCLEOTIDE SEQUENCE [LARGE SCALE GENOMIC DNA]</scope>
</reference>
<comment type="caution">
    <text evidence="4">The sequence shown here is derived from an EMBL/GenBank/DDBJ whole genome shotgun (WGS) entry which is preliminary data.</text>
</comment>
<dbReference type="EMBL" id="BFAD01000008">
    <property type="protein sequence ID" value="GBE85576.1"/>
    <property type="molecule type" value="Genomic_DNA"/>
</dbReference>
<dbReference type="RefSeq" id="XP_027616489.1">
    <property type="nucleotide sequence ID" value="XM_027760688.1"/>
</dbReference>
<feature type="domain" description="DUF6535" evidence="3">
    <location>
        <begin position="34"/>
        <end position="221"/>
    </location>
</feature>
<evidence type="ECO:0000256" key="1">
    <source>
        <dbReference type="SAM" id="MobiDB-lite"/>
    </source>
</evidence>
<feature type="transmembrane region" description="Helical" evidence="2">
    <location>
        <begin position="196"/>
        <end position="220"/>
    </location>
</feature>
<feature type="transmembrane region" description="Helical" evidence="2">
    <location>
        <begin position="226"/>
        <end position="249"/>
    </location>
</feature>